<proteinExistence type="predicted"/>
<dbReference type="EMBL" id="VKKG01000001">
    <property type="protein sequence ID" value="TRY20049.1"/>
    <property type="molecule type" value="Genomic_DNA"/>
</dbReference>
<evidence type="ECO:0000259" key="3">
    <source>
        <dbReference type="Pfam" id="PF00144"/>
    </source>
</evidence>
<dbReference type="InterPro" id="IPR050789">
    <property type="entry name" value="Diverse_Enzym_Activities"/>
</dbReference>
<dbReference type="GO" id="GO:0016787">
    <property type="term" value="F:hydrolase activity"/>
    <property type="evidence" value="ECO:0007669"/>
    <property type="project" value="UniProtKB-KW"/>
</dbReference>
<evidence type="ECO:0000256" key="2">
    <source>
        <dbReference type="SAM" id="SignalP"/>
    </source>
</evidence>
<keyword evidence="2" id="KW-0732">Signal</keyword>
<dbReference type="AlphaFoldDB" id="A0A553K5R0"/>
<dbReference type="InterPro" id="IPR001466">
    <property type="entry name" value="Beta-lactam-related"/>
</dbReference>
<feature type="chain" id="PRO_5038474541" evidence="2">
    <location>
        <begin position="23"/>
        <end position="590"/>
    </location>
</feature>
<dbReference type="RefSeq" id="WP_143937133.1">
    <property type="nucleotide sequence ID" value="NZ_VKKG01000001.1"/>
</dbReference>
<dbReference type="PANTHER" id="PTHR43283:SF11">
    <property type="entry name" value="BETA-LACTAMASE-RELATED DOMAIN-CONTAINING PROTEIN"/>
    <property type="match status" value="1"/>
</dbReference>
<organism evidence="4 5">
    <name type="scientific">Tessaracoccus rhinocerotis</name>
    <dbReference type="NCBI Taxonomy" id="1689449"/>
    <lineage>
        <taxon>Bacteria</taxon>
        <taxon>Bacillati</taxon>
        <taxon>Actinomycetota</taxon>
        <taxon>Actinomycetes</taxon>
        <taxon>Propionibacteriales</taxon>
        <taxon>Propionibacteriaceae</taxon>
        <taxon>Tessaracoccus</taxon>
    </lineage>
</organism>
<accession>A0A553K5R0</accession>
<keyword evidence="1 4" id="KW-0378">Hydrolase</keyword>
<protein>
    <submittedName>
        <fullName evidence="4">Serine hydrolase</fullName>
    </submittedName>
</protein>
<dbReference type="PANTHER" id="PTHR43283">
    <property type="entry name" value="BETA-LACTAMASE-RELATED"/>
    <property type="match status" value="1"/>
</dbReference>
<dbReference type="Gene3D" id="2.60.120.260">
    <property type="entry name" value="Galactose-binding domain-like"/>
    <property type="match status" value="1"/>
</dbReference>
<evidence type="ECO:0000313" key="5">
    <source>
        <dbReference type="Proteomes" id="UP000317638"/>
    </source>
</evidence>
<dbReference type="Pfam" id="PF00144">
    <property type="entry name" value="Beta-lactamase"/>
    <property type="match status" value="1"/>
</dbReference>
<feature type="domain" description="Beta-lactamase-related" evidence="3">
    <location>
        <begin position="103"/>
        <end position="426"/>
    </location>
</feature>
<evidence type="ECO:0000313" key="4">
    <source>
        <dbReference type="EMBL" id="TRY20049.1"/>
    </source>
</evidence>
<comment type="caution">
    <text evidence="4">The sequence shown here is derived from an EMBL/GenBank/DDBJ whole genome shotgun (WGS) entry which is preliminary data.</text>
</comment>
<dbReference type="Proteomes" id="UP000317638">
    <property type="component" value="Unassembled WGS sequence"/>
</dbReference>
<dbReference type="OrthoDB" id="9809635at2"/>
<gene>
    <name evidence="4" type="ORF">FOJ82_04045</name>
</gene>
<dbReference type="SUPFAM" id="SSF56601">
    <property type="entry name" value="beta-lactamase/transpeptidase-like"/>
    <property type="match status" value="1"/>
</dbReference>
<keyword evidence="5" id="KW-1185">Reference proteome</keyword>
<evidence type="ECO:0000256" key="1">
    <source>
        <dbReference type="ARBA" id="ARBA00022801"/>
    </source>
</evidence>
<sequence length="590" mass="62935">MRGALGKLLGASAVGVTTAAMVAVGSLAPARADDGNGQTGRFDVVHDGFMDPRTTLSDVDPVRLGLDPAPIEAAWEEINSYAHPSDPDVRPLYSSSVGIMGHAGAVVSRHHDGHALLYADGDGTELPPDERIAATPETIYDMASVSKLFTSIVVMQLVEDGLVDLDAAYASYVPEFGNGGKDEITVSQMLTHTSGLVAWLPLWSRYPDVESRIRAVMDVEVSNPPGTVYEYSDLNLIALGVLAERLTGEPLDVLVRDGITAPLGMADTGYNPDPALLHRIAATEYQASPDRGIVHGEVHDENAWSLGGVAGHAGIFSTAPDMAVLAQTFLNGGAYGDARILGEDSVRAMVTNLNTEFDGDAHGLGFELDQMWYMGGLSGPATAGHTGYTGTSLVIDFQSRSFVVLLTNRVHPSRSWGSNNPARRAASDGLARALAVPPQQGRTAWFGGLRDGSETTLALEVPDGRRVSIEFSAFVDAEPTDVFALEASADGGQTWTLLPFTVERGKGRHADREEIDGTWNNQGNRDWGRATARVPEGTELVRWRYTTDSNTQGRGVLVDAVKVRDGRRVVLVGESAPDAFEADGFEPVSR</sequence>
<dbReference type="Gene3D" id="3.40.710.10">
    <property type="entry name" value="DD-peptidase/beta-lactamase superfamily"/>
    <property type="match status" value="1"/>
</dbReference>
<name>A0A553K5R0_9ACTN</name>
<dbReference type="InterPro" id="IPR012338">
    <property type="entry name" value="Beta-lactam/transpept-like"/>
</dbReference>
<reference evidence="4 5" key="1">
    <citation type="submission" date="2019-07" db="EMBL/GenBank/DDBJ databases">
        <authorList>
            <person name="Zhou L.-Y."/>
        </authorList>
    </citation>
    <scope>NUCLEOTIDE SEQUENCE [LARGE SCALE GENOMIC DNA]</scope>
    <source>
        <strain evidence="4 5">YIM 101269</strain>
    </source>
</reference>
<feature type="signal peptide" evidence="2">
    <location>
        <begin position="1"/>
        <end position="22"/>
    </location>
</feature>